<dbReference type="AlphaFoldDB" id="A0A7R8H6H4"/>
<protein>
    <submittedName>
        <fullName evidence="1">(salmon louse) hypothetical protein</fullName>
    </submittedName>
</protein>
<evidence type="ECO:0000313" key="1">
    <source>
        <dbReference type="EMBL" id="CAF2901630.1"/>
    </source>
</evidence>
<accession>A0A7R8H6H4</accession>
<proteinExistence type="predicted"/>
<sequence length="141" mass="16233">MVALELGTNHIPDHLLCHLHPVLIFNRKLVNLFRVIEEGIGILLVNKKDQSKLENSPINNLAAERHVGSVQYVLSNRGAYNLISASNNILKEKLIDLIEFKLDYEMNTFRSLVRQDDELVAIWKRWNDSQQKLEDMGLSVK</sequence>
<gene>
    <name evidence="1" type="ORF">LSAA_8129</name>
</gene>
<dbReference type="EMBL" id="HG994582">
    <property type="protein sequence ID" value="CAF2901630.1"/>
    <property type="molecule type" value="Genomic_DNA"/>
</dbReference>
<keyword evidence="2" id="KW-1185">Reference proteome</keyword>
<evidence type="ECO:0000313" key="2">
    <source>
        <dbReference type="Proteomes" id="UP000675881"/>
    </source>
</evidence>
<reference evidence="1" key="1">
    <citation type="submission" date="2021-02" db="EMBL/GenBank/DDBJ databases">
        <authorList>
            <person name="Bekaert M."/>
        </authorList>
    </citation>
    <scope>NUCLEOTIDE SEQUENCE</scope>
    <source>
        <strain evidence="1">IoA-00</strain>
    </source>
</reference>
<dbReference type="Proteomes" id="UP000675881">
    <property type="component" value="Chromosome 3"/>
</dbReference>
<organism evidence="1 2">
    <name type="scientific">Lepeophtheirus salmonis</name>
    <name type="common">Salmon louse</name>
    <name type="synonym">Caligus salmonis</name>
    <dbReference type="NCBI Taxonomy" id="72036"/>
    <lineage>
        <taxon>Eukaryota</taxon>
        <taxon>Metazoa</taxon>
        <taxon>Ecdysozoa</taxon>
        <taxon>Arthropoda</taxon>
        <taxon>Crustacea</taxon>
        <taxon>Multicrustacea</taxon>
        <taxon>Hexanauplia</taxon>
        <taxon>Copepoda</taxon>
        <taxon>Siphonostomatoida</taxon>
        <taxon>Caligidae</taxon>
        <taxon>Lepeophtheirus</taxon>
    </lineage>
</organism>
<name>A0A7R8H6H4_LEPSM</name>